<evidence type="ECO:0000313" key="7">
    <source>
        <dbReference type="Proteomes" id="UP000663832"/>
    </source>
</evidence>
<comment type="similarity">
    <text evidence="1">Belongs to the glycosyltransferase 15 family.</text>
</comment>
<evidence type="ECO:0000313" key="8">
    <source>
        <dbReference type="Proteomes" id="UP000663877"/>
    </source>
</evidence>
<evidence type="ECO:0000256" key="2">
    <source>
        <dbReference type="ARBA" id="ARBA00022679"/>
    </source>
</evidence>
<dbReference type="EMBL" id="CAJNOM010001281">
    <property type="protein sequence ID" value="CAF1601213.1"/>
    <property type="molecule type" value="Genomic_DNA"/>
</dbReference>
<dbReference type="InterPro" id="IPR002685">
    <property type="entry name" value="Glyco_trans_15"/>
</dbReference>
<dbReference type="GO" id="GO:0005794">
    <property type="term" value="C:Golgi apparatus"/>
    <property type="evidence" value="ECO:0007669"/>
    <property type="project" value="TreeGrafter"/>
</dbReference>
<sequence length="309" mass="36927">MPVIKNNNNNNQGYMFSNNPGYTFSNDQYYNRSRNHSENVIAYLVASYTGDAVIAYNPYPKLYKNILLLSERLNDSNTTDFIIFHTGYPGYYDYMPLIEKTTRLVIFINIDNIFYKFSPTLNPYTDQPTWTKRGKWNYQHMCYFWFKQVFEMKIIQRYRYMMRLDDDSQIAGQWPNVFDMMSERQAIYMANYRTVDYEYVLPGLTRVRNLTVNYIAKNKIKIQNPAMYADLLNNSLEIPNYWNNFEIIEISLMRRNDVMDFIRAVDESNGIFLYRWGDASLRYITLALFVNESQILHRIKLDLGYCHPC</sequence>
<organism evidence="4 8">
    <name type="scientific">Adineta steineri</name>
    <dbReference type="NCBI Taxonomy" id="433720"/>
    <lineage>
        <taxon>Eukaryota</taxon>
        <taxon>Metazoa</taxon>
        <taxon>Spiralia</taxon>
        <taxon>Gnathifera</taxon>
        <taxon>Rotifera</taxon>
        <taxon>Eurotatoria</taxon>
        <taxon>Bdelloidea</taxon>
        <taxon>Adinetida</taxon>
        <taxon>Adinetidae</taxon>
        <taxon>Adineta</taxon>
    </lineage>
</organism>
<evidence type="ECO:0000256" key="1">
    <source>
        <dbReference type="ARBA" id="ARBA00007677"/>
    </source>
</evidence>
<dbReference type="AlphaFoldDB" id="A0A815JBH9"/>
<dbReference type="InterPro" id="IPR029044">
    <property type="entry name" value="Nucleotide-diphossugar_trans"/>
</dbReference>
<dbReference type="GO" id="GO:0016020">
    <property type="term" value="C:membrane"/>
    <property type="evidence" value="ECO:0007669"/>
    <property type="project" value="InterPro"/>
</dbReference>
<keyword evidence="7" id="KW-1185">Reference proteome</keyword>
<evidence type="ECO:0000313" key="6">
    <source>
        <dbReference type="EMBL" id="CAF1605633.1"/>
    </source>
</evidence>
<dbReference type="PANTHER" id="PTHR31121:SF6">
    <property type="entry name" value="ALPHA-1,2 MANNOSYLTRANSFERASE KTR1"/>
    <property type="match status" value="1"/>
</dbReference>
<dbReference type="SUPFAM" id="SSF53448">
    <property type="entry name" value="Nucleotide-diphospho-sugar transferases"/>
    <property type="match status" value="1"/>
</dbReference>
<evidence type="ECO:0000313" key="4">
    <source>
        <dbReference type="EMBL" id="CAF1375736.1"/>
    </source>
</evidence>
<dbReference type="GO" id="GO:0006487">
    <property type="term" value="P:protein N-linked glycosylation"/>
    <property type="evidence" value="ECO:0007669"/>
    <property type="project" value="TreeGrafter"/>
</dbReference>
<accession>A0A815JBH9</accession>
<evidence type="ECO:0000313" key="3">
    <source>
        <dbReference type="EMBL" id="CAF1363966.1"/>
    </source>
</evidence>
<keyword evidence="2" id="KW-0808">Transferase</keyword>
<gene>
    <name evidence="3" type="ORF">BJG266_LOCUS35655</name>
    <name evidence="4" type="ORF">BJG266_LOCUS36282</name>
    <name evidence="5" type="ORF">QVE165_LOCUS52683</name>
    <name evidence="6" type="ORF">QVE165_LOCUS53285</name>
</gene>
<protein>
    <submittedName>
        <fullName evidence="4">Uncharacterized protein</fullName>
    </submittedName>
</protein>
<dbReference type="Pfam" id="PF01793">
    <property type="entry name" value="Glyco_transf_15"/>
    <property type="match status" value="1"/>
</dbReference>
<name>A0A815JBH9_9BILA</name>
<proteinExistence type="inferred from homology"/>
<dbReference type="GO" id="GO:0000032">
    <property type="term" value="P:cell wall mannoprotein biosynthetic process"/>
    <property type="evidence" value="ECO:0007669"/>
    <property type="project" value="TreeGrafter"/>
</dbReference>
<dbReference type="EMBL" id="CAJNOI010001038">
    <property type="protein sequence ID" value="CAF1375736.1"/>
    <property type="molecule type" value="Genomic_DNA"/>
</dbReference>
<reference evidence="4" key="1">
    <citation type="submission" date="2021-02" db="EMBL/GenBank/DDBJ databases">
        <authorList>
            <person name="Nowell W R."/>
        </authorList>
    </citation>
    <scope>NUCLEOTIDE SEQUENCE</scope>
</reference>
<dbReference type="OrthoDB" id="439943at2759"/>
<comment type="caution">
    <text evidence="4">The sequence shown here is derived from an EMBL/GenBank/DDBJ whole genome shotgun (WGS) entry which is preliminary data.</text>
</comment>
<dbReference type="Proteomes" id="UP000663832">
    <property type="component" value="Unassembled WGS sequence"/>
</dbReference>
<dbReference type="GO" id="GO:0000026">
    <property type="term" value="F:alpha-1,2-mannosyltransferase activity"/>
    <property type="evidence" value="ECO:0007669"/>
    <property type="project" value="TreeGrafter"/>
</dbReference>
<dbReference type="EMBL" id="CAJNOI010000934">
    <property type="protein sequence ID" value="CAF1363966.1"/>
    <property type="molecule type" value="Genomic_DNA"/>
</dbReference>
<dbReference type="Proteomes" id="UP000663877">
    <property type="component" value="Unassembled WGS sequence"/>
</dbReference>
<dbReference type="Gene3D" id="3.90.550.10">
    <property type="entry name" value="Spore Coat Polysaccharide Biosynthesis Protein SpsA, Chain A"/>
    <property type="match status" value="1"/>
</dbReference>
<dbReference type="EMBL" id="CAJNOM010001383">
    <property type="protein sequence ID" value="CAF1605633.1"/>
    <property type="molecule type" value="Genomic_DNA"/>
</dbReference>
<evidence type="ECO:0000313" key="5">
    <source>
        <dbReference type="EMBL" id="CAF1601213.1"/>
    </source>
</evidence>
<dbReference type="PANTHER" id="PTHR31121">
    <property type="entry name" value="ALPHA-1,2 MANNOSYLTRANSFERASE KTR1"/>
    <property type="match status" value="1"/>
</dbReference>